<proteinExistence type="predicted"/>
<protein>
    <recommendedName>
        <fullName evidence="4">YfhD family protein</fullName>
    </recommendedName>
</protein>
<reference evidence="2" key="2">
    <citation type="submission" date="2022-08" db="EMBL/GenBank/DDBJ databases">
        <authorList>
            <person name="Poehlein A."/>
            <person name="Guzman J."/>
            <person name="Daniel R."/>
            <person name="Vilcinskas A."/>
        </authorList>
    </citation>
    <scope>NUCLEOTIDE SEQUENCE</scope>
    <source>
        <strain evidence="2">G314FT</strain>
    </source>
</reference>
<keyword evidence="3" id="KW-1185">Reference proteome</keyword>
<dbReference type="Proteomes" id="UP001058273">
    <property type="component" value="Chromosome"/>
</dbReference>
<evidence type="ECO:0000313" key="2">
    <source>
        <dbReference type="EMBL" id="UUV98316.1"/>
    </source>
</evidence>
<reference evidence="2" key="1">
    <citation type="submission" date="2022-08" db="EMBL/GenBank/DDBJ databases">
        <title>Genome sequence of Vagococcus luciliae DSM 112651.</title>
        <authorList>
            <person name="Juan G."/>
            <person name="Anja P."/>
            <person name="Rolf D."/>
            <person name="Kampfer P."/>
            <person name="Vilcinskas A."/>
        </authorList>
    </citation>
    <scope>NUCLEOTIDE SEQUENCE</scope>
    <source>
        <strain evidence="2">G314FT</strain>
    </source>
</reference>
<name>A0ABY5NY01_9ENTE</name>
<dbReference type="RefSeq" id="WP_257701883.1">
    <property type="nucleotide sequence ID" value="NZ_CP102451.1"/>
</dbReference>
<evidence type="ECO:0008006" key="4">
    <source>
        <dbReference type="Google" id="ProtNLM"/>
    </source>
</evidence>
<evidence type="ECO:0000256" key="1">
    <source>
        <dbReference type="SAM" id="MobiDB-lite"/>
    </source>
</evidence>
<sequence>MTTERDGAKENRRSFEQAKAKEIFEADTDKNREKVAEKKEEKAEKRLIREHK</sequence>
<evidence type="ECO:0000313" key="3">
    <source>
        <dbReference type="Proteomes" id="UP001058273"/>
    </source>
</evidence>
<gene>
    <name evidence="2" type="ORF">G314FT_04320</name>
</gene>
<dbReference type="EMBL" id="CP102451">
    <property type="protein sequence ID" value="UUV98316.1"/>
    <property type="molecule type" value="Genomic_DNA"/>
</dbReference>
<organism evidence="2 3">
    <name type="scientific">Vagococcus luciliae</name>
    <dbReference type="NCBI Taxonomy" id="2920380"/>
    <lineage>
        <taxon>Bacteria</taxon>
        <taxon>Bacillati</taxon>
        <taxon>Bacillota</taxon>
        <taxon>Bacilli</taxon>
        <taxon>Lactobacillales</taxon>
        <taxon>Enterococcaceae</taxon>
        <taxon>Vagococcus</taxon>
    </lineage>
</organism>
<feature type="region of interest" description="Disordered" evidence="1">
    <location>
        <begin position="1"/>
        <end position="52"/>
    </location>
</feature>
<accession>A0ABY5NY01</accession>